<keyword evidence="1" id="KW-0732">Signal</keyword>
<evidence type="ECO:0000256" key="1">
    <source>
        <dbReference type="SAM" id="SignalP"/>
    </source>
</evidence>
<dbReference type="Proteomes" id="UP001201812">
    <property type="component" value="Unassembled WGS sequence"/>
</dbReference>
<dbReference type="AlphaFoldDB" id="A0AAD4MYN1"/>
<reference evidence="2" key="1">
    <citation type="submission" date="2022-01" db="EMBL/GenBank/DDBJ databases">
        <title>Genome Sequence Resource for Two Populations of Ditylenchus destructor, the Migratory Endoparasitic Phytonematode.</title>
        <authorList>
            <person name="Zhang H."/>
            <person name="Lin R."/>
            <person name="Xie B."/>
        </authorList>
    </citation>
    <scope>NUCLEOTIDE SEQUENCE</scope>
    <source>
        <strain evidence="2">BazhouSP</strain>
    </source>
</reference>
<evidence type="ECO:0000313" key="2">
    <source>
        <dbReference type="EMBL" id="KAI1707188.1"/>
    </source>
</evidence>
<proteinExistence type="predicted"/>
<keyword evidence="3" id="KW-1185">Reference proteome</keyword>
<evidence type="ECO:0000313" key="3">
    <source>
        <dbReference type="Proteomes" id="UP001201812"/>
    </source>
</evidence>
<sequence length="97" mass="10622">MEFRTVSVIILFNGLLLLTIFDAGGDATTCVEMCFTTLQPKDGSHRALKQALNLRALWCHIMKKECPNECAQVCAKNWEEESEGSYGSSSASSSGED</sequence>
<organism evidence="2 3">
    <name type="scientific">Ditylenchus destructor</name>
    <dbReference type="NCBI Taxonomy" id="166010"/>
    <lineage>
        <taxon>Eukaryota</taxon>
        <taxon>Metazoa</taxon>
        <taxon>Ecdysozoa</taxon>
        <taxon>Nematoda</taxon>
        <taxon>Chromadorea</taxon>
        <taxon>Rhabditida</taxon>
        <taxon>Tylenchina</taxon>
        <taxon>Tylenchomorpha</taxon>
        <taxon>Sphaerularioidea</taxon>
        <taxon>Anguinidae</taxon>
        <taxon>Anguininae</taxon>
        <taxon>Ditylenchus</taxon>
    </lineage>
</organism>
<feature type="signal peptide" evidence="1">
    <location>
        <begin position="1"/>
        <end position="27"/>
    </location>
</feature>
<dbReference type="EMBL" id="JAKKPZ010000042">
    <property type="protein sequence ID" value="KAI1707188.1"/>
    <property type="molecule type" value="Genomic_DNA"/>
</dbReference>
<feature type="chain" id="PRO_5042269746" evidence="1">
    <location>
        <begin position="28"/>
        <end position="97"/>
    </location>
</feature>
<name>A0AAD4MYN1_9BILA</name>
<protein>
    <submittedName>
        <fullName evidence="2">Uncharacterized protein</fullName>
    </submittedName>
</protein>
<accession>A0AAD4MYN1</accession>
<gene>
    <name evidence="2" type="ORF">DdX_12564</name>
</gene>
<comment type="caution">
    <text evidence="2">The sequence shown here is derived from an EMBL/GenBank/DDBJ whole genome shotgun (WGS) entry which is preliminary data.</text>
</comment>